<evidence type="ECO:0000313" key="3">
    <source>
        <dbReference type="EMBL" id="CAK9194709.1"/>
    </source>
</evidence>
<dbReference type="Gene3D" id="3.40.50.12660">
    <property type="match status" value="1"/>
</dbReference>
<gene>
    <name evidence="3" type="ORF">CSSPTR1EN2_LOCUS2661</name>
</gene>
<evidence type="ECO:0000256" key="1">
    <source>
        <dbReference type="ARBA" id="ARBA00009005"/>
    </source>
</evidence>
<protein>
    <recommendedName>
        <fullName evidence="2">Peptidase C14 caspase domain-containing protein</fullName>
    </recommendedName>
</protein>
<dbReference type="PANTHER" id="PTHR48104:SF30">
    <property type="entry name" value="METACASPASE-1"/>
    <property type="match status" value="1"/>
</dbReference>
<dbReference type="Proteomes" id="UP001497512">
    <property type="component" value="Chromosome 10"/>
</dbReference>
<dbReference type="InterPro" id="IPR050452">
    <property type="entry name" value="Metacaspase"/>
</dbReference>
<evidence type="ECO:0000313" key="4">
    <source>
        <dbReference type="Proteomes" id="UP001497512"/>
    </source>
</evidence>
<organism evidence="3 4">
    <name type="scientific">Sphagnum troendelagicum</name>
    <dbReference type="NCBI Taxonomy" id="128251"/>
    <lineage>
        <taxon>Eukaryota</taxon>
        <taxon>Viridiplantae</taxon>
        <taxon>Streptophyta</taxon>
        <taxon>Embryophyta</taxon>
        <taxon>Bryophyta</taxon>
        <taxon>Sphagnophytina</taxon>
        <taxon>Sphagnopsida</taxon>
        <taxon>Sphagnales</taxon>
        <taxon>Sphagnaceae</taxon>
        <taxon>Sphagnum</taxon>
    </lineage>
</organism>
<sequence length="497" mass="55762">MRGRKRALLVGCNYPGGEKELTGCWNDVRQMRHLLITRFGFQEADICLLVDDGKQTRPTWEVIREHLLRLIGDVKAGDVLVFHFSGHGVRLPPEGEPDETGYQEGILTADYNFITDHDFRVLVEKIPDGVGFTFIADSCYSGGLIQHLEERIGSGQHPGMSANPCQPQQDWSNLENSTGSGYQQLHGPQPIGRWLDEEHWQVPGLHEYLEHGHFQNSNASSSVYAEGSHGINPPGTSYEPQGFLERHRMHRRSCPQALLHHSGHTTEEEGLFSWKSDGHTNWNNLQDHSGYSLPHLSQKDCEGSYVNKVVNKSLPPDMLATMLSKGAQRQVQIGNIRTNLYDMFKEHSSITVKSFVNSILSRLKEEGSEDKMLHTTGSDLAAQFLKHRLEDVNYNEYVRPAMGYSPSQTLATAAFHNKCILISACSSNEFAGQTTQVYPSCGILSYAIQTILSEHKGPIDNFQLVVAVRNLVKKLNPEQHPCLYCDDKNATSVFICY</sequence>
<dbReference type="InterPro" id="IPR011600">
    <property type="entry name" value="Pept_C14_caspase"/>
</dbReference>
<dbReference type="Pfam" id="PF00656">
    <property type="entry name" value="Peptidase_C14"/>
    <property type="match status" value="1"/>
</dbReference>
<accession>A0ABP0TET7</accession>
<dbReference type="EMBL" id="OZ019902">
    <property type="protein sequence ID" value="CAK9194709.1"/>
    <property type="molecule type" value="Genomic_DNA"/>
</dbReference>
<evidence type="ECO:0000259" key="2">
    <source>
        <dbReference type="Pfam" id="PF00656"/>
    </source>
</evidence>
<dbReference type="PANTHER" id="PTHR48104">
    <property type="entry name" value="METACASPASE-4"/>
    <property type="match status" value="1"/>
</dbReference>
<keyword evidence="4" id="KW-1185">Reference proteome</keyword>
<reference evidence="3" key="1">
    <citation type="submission" date="2024-02" db="EMBL/GenBank/DDBJ databases">
        <authorList>
            <consortium name="ELIXIR-Norway"/>
            <consortium name="Elixir Norway"/>
        </authorList>
    </citation>
    <scope>NUCLEOTIDE SEQUENCE</scope>
</reference>
<feature type="domain" description="Peptidase C14 caspase" evidence="2">
    <location>
        <begin position="4"/>
        <end position="153"/>
    </location>
</feature>
<comment type="similarity">
    <text evidence="1">Belongs to the peptidase C14B family.</text>
</comment>
<name>A0ABP0TET7_9BRYO</name>
<dbReference type="Gene3D" id="3.40.50.1460">
    <property type="match status" value="1"/>
</dbReference>
<proteinExistence type="inferred from homology"/>